<accession>A0ABW6LHX9</accession>
<dbReference type="SMART" id="SM00849">
    <property type="entry name" value="Lactamase_B"/>
    <property type="match status" value="1"/>
</dbReference>
<dbReference type="PANTHER" id="PTHR46233">
    <property type="entry name" value="HYDROXYACYLGLUTATHIONE HYDROLASE GLOC"/>
    <property type="match status" value="1"/>
</dbReference>
<dbReference type="PANTHER" id="PTHR46233:SF4">
    <property type="entry name" value="METALLO-BETA-LACTAMASE DOMAIN-CONTAINING PROTEIN"/>
    <property type="match status" value="1"/>
</dbReference>
<protein>
    <submittedName>
        <fullName evidence="2">MBL fold metallo-hydrolase</fullName>
    </submittedName>
</protein>
<dbReference type="RefSeq" id="WP_358287760.1">
    <property type="nucleotide sequence ID" value="NZ_JBEYGJ010000032.1"/>
</dbReference>
<reference evidence="2 3" key="1">
    <citation type="submission" date="2024-10" db="EMBL/GenBank/DDBJ databases">
        <title>The Natural Products Discovery Center: Release of the First 8490 Sequenced Strains for Exploring Actinobacteria Biosynthetic Diversity.</title>
        <authorList>
            <person name="Kalkreuter E."/>
            <person name="Kautsar S.A."/>
            <person name="Yang D."/>
            <person name="Bader C.D."/>
            <person name="Teijaro C.N."/>
            <person name="Fluegel L."/>
            <person name="Davis C.M."/>
            <person name="Simpson J.R."/>
            <person name="Lauterbach L."/>
            <person name="Steele A.D."/>
            <person name="Gui C."/>
            <person name="Meng S."/>
            <person name="Li G."/>
            <person name="Viehrig K."/>
            <person name="Ye F."/>
            <person name="Su P."/>
            <person name="Kiefer A.F."/>
            <person name="Nichols A."/>
            <person name="Cepeda A.J."/>
            <person name="Yan W."/>
            <person name="Fan B."/>
            <person name="Jiang Y."/>
            <person name="Adhikari A."/>
            <person name="Zheng C.-J."/>
            <person name="Schuster L."/>
            <person name="Cowan T.M."/>
            <person name="Smanski M.J."/>
            <person name="Chevrette M.G."/>
            <person name="De Carvalho L.P.S."/>
            <person name="Shen B."/>
        </authorList>
    </citation>
    <scope>NUCLEOTIDE SEQUENCE [LARGE SCALE GENOMIC DNA]</scope>
    <source>
        <strain evidence="2 3">NPDC007066</strain>
    </source>
</reference>
<gene>
    <name evidence="2" type="ORF">ACFYM3_26085</name>
</gene>
<keyword evidence="3" id="KW-1185">Reference proteome</keyword>
<dbReference type="Gene3D" id="3.60.15.10">
    <property type="entry name" value="Ribonuclease Z/Hydroxyacylglutathione hydrolase-like"/>
    <property type="match status" value="1"/>
</dbReference>
<sequence>MAGAPRIEHLVTSGTFSLDGGTWAVDNNVWIVGDDDEVLVIDAAHDSDAVLEAVGDRRLSAVACTHAHDDHVRAAPDVALATGARVLLHPDDQVLWKTVHPNRHPDGPLADGDELVVAGIGLRVLHTPGHAPGAVCLYAPDLGALFSGDTLFAGGPGATGRSYSDFGTIITSIGERLLTLPGETVVHTGHGDTTTIEAEAPHLEAWTARGW</sequence>
<evidence type="ECO:0000259" key="1">
    <source>
        <dbReference type="SMART" id="SM00849"/>
    </source>
</evidence>
<dbReference type="SUPFAM" id="SSF56281">
    <property type="entry name" value="Metallo-hydrolase/oxidoreductase"/>
    <property type="match status" value="1"/>
</dbReference>
<dbReference type="Pfam" id="PF00753">
    <property type="entry name" value="Lactamase_B"/>
    <property type="match status" value="1"/>
</dbReference>
<dbReference type="InterPro" id="IPR036866">
    <property type="entry name" value="RibonucZ/Hydroxyglut_hydro"/>
</dbReference>
<dbReference type="InterPro" id="IPR001279">
    <property type="entry name" value="Metallo-B-lactamas"/>
</dbReference>
<dbReference type="InterPro" id="IPR051453">
    <property type="entry name" value="MBL_Glyoxalase_II"/>
</dbReference>
<organism evidence="2 3">
    <name type="scientific">Streptomyces massasporeus</name>
    <dbReference type="NCBI Taxonomy" id="67324"/>
    <lineage>
        <taxon>Bacteria</taxon>
        <taxon>Bacillati</taxon>
        <taxon>Actinomycetota</taxon>
        <taxon>Actinomycetes</taxon>
        <taxon>Kitasatosporales</taxon>
        <taxon>Streptomycetaceae</taxon>
        <taxon>Streptomyces</taxon>
    </lineage>
</organism>
<feature type="domain" description="Metallo-beta-lactamase" evidence="1">
    <location>
        <begin position="26"/>
        <end position="190"/>
    </location>
</feature>
<comment type="caution">
    <text evidence="2">The sequence shown here is derived from an EMBL/GenBank/DDBJ whole genome shotgun (WGS) entry which is preliminary data.</text>
</comment>
<evidence type="ECO:0000313" key="3">
    <source>
        <dbReference type="Proteomes" id="UP001601288"/>
    </source>
</evidence>
<dbReference type="EMBL" id="JBIAFP010000016">
    <property type="protein sequence ID" value="MFE9228040.1"/>
    <property type="molecule type" value="Genomic_DNA"/>
</dbReference>
<evidence type="ECO:0000313" key="2">
    <source>
        <dbReference type="EMBL" id="MFE9228040.1"/>
    </source>
</evidence>
<dbReference type="CDD" id="cd06262">
    <property type="entry name" value="metallo-hydrolase-like_MBL-fold"/>
    <property type="match status" value="1"/>
</dbReference>
<proteinExistence type="predicted"/>
<dbReference type="Proteomes" id="UP001601288">
    <property type="component" value="Unassembled WGS sequence"/>
</dbReference>
<name>A0ABW6LHX9_9ACTN</name>